<evidence type="ECO:0000256" key="1">
    <source>
        <dbReference type="SAM" id="MobiDB-lite"/>
    </source>
</evidence>
<reference evidence="2" key="1">
    <citation type="submission" date="2018-11" db="EMBL/GenBank/DDBJ databases">
        <authorList>
            <consortium name="Pathogen Informatics"/>
        </authorList>
    </citation>
    <scope>NUCLEOTIDE SEQUENCE</scope>
</reference>
<accession>A0A3S5AV61</accession>
<dbReference type="EMBL" id="CAAALY010078277">
    <property type="protein sequence ID" value="VEL26129.1"/>
    <property type="molecule type" value="Genomic_DNA"/>
</dbReference>
<gene>
    <name evidence="2" type="ORF">PXEA_LOCUS19569</name>
</gene>
<keyword evidence="3" id="KW-1185">Reference proteome</keyword>
<proteinExistence type="predicted"/>
<protein>
    <submittedName>
        <fullName evidence="2">Uncharacterized protein</fullName>
    </submittedName>
</protein>
<feature type="compositionally biased region" description="Basic and acidic residues" evidence="1">
    <location>
        <begin position="80"/>
        <end position="98"/>
    </location>
</feature>
<feature type="region of interest" description="Disordered" evidence="1">
    <location>
        <begin position="199"/>
        <end position="219"/>
    </location>
</feature>
<organism evidence="2 3">
    <name type="scientific">Protopolystoma xenopodis</name>
    <dbReference type="NCBI Taxonomy" id="117903"/>
    <lineage>
        <taxon>Eukaryota</taxon>
        <taxon>Metazoa</taxon>
        <taxon>Spiralia</taxon>
        <taxon>Lophotrochozoa</taxon>
        <taxon>Platyhelminthes</taxon>
        <taxon>Monogenea</taxon>
        <taxon>Polyopisthocotylea</taxon>
        <taxon>Polystomatidea</taxon>
        <taxon>Polystomatidae</taxon>
        <taxon>Protopolystoma</taxon>
    </lineage>
</organism>
<sequence>MHIILFSSVKITSPDPNGLIPSSSLETNEVGRLHVPIYQQAKKRRESLARQQGLNMGPSFDCNEELTDLPAWRQVPWKEPNQDPHFHEQDDMESERKGSRTIQHKQHKHLAPIHVSVMHHSYAYSPHHHHHHHQPSSHLQQHSSYRHHHQYADAKQQQNAKHTGQQLLAAHPQAQTDTASGGPGSPSSFQQRHIHYERPVSRKISSLGQPEIGPNPVEEGDVRKKITKITY</sequence>
<evidence type="ECO:0000313" key="2">
    <source>
        <dbReference type="EMBL" id="VEL26129.1"/>
    </source>
</evidence>
<dbReference type="AlphaFoldDB" id="A0A3S5AV61"/>
<dbReference type="Proteomes" id="UP000784294">
    <property type="component" value="Unassembled WGS sequence"/>
</dbReference>
<feature type="region of interest" description="Disordered" evidence="1">
    <location>
        <begin position="77"/>
        <end position="106"/>
    </location>
</feature>
<feature type="region of interest" description="Disordered" evidence="1">
    <location>
        <begin position="125"/>
        <end position="165"/>
    </location>
</feature>
<evidence type="ECO:0000313" key="3">
    <source>
        <dbReference type="Proteomes" id="UP000784294"/>
    </source>
</evidence>
<comment type="caution">
    <text evidence="2">The sequence shown here is derived from an EMBL/GenBank/DDBJ whole genome shotgun (WGS) entry which is preliminary data.</text>
</comment>
<name>A0A3S5AV61_9PLAT</name>
<feature type="compositionally biased region" description="Polar residues" evidence="1">
    <location>
        <begin position="155"/>
        <end position="165"/>
    </location>
</feature>
<feature type="compositionally biased region" description="Basic residues" evidence="1">
    <location>
        <begin position="126"/>
        <end position="135"/>
    </location>
</feature>
<feature type="region of interest" description="Disordered" evidence="1">
    <location>
        <begin position="171"/>
        <end position="190"/>
    </location>
</feature>